<dbReference type="SUPFAM" id="SSF51658">
    <property type="entry name" value="Xylose isomerase-like"/>
    <property type="match status" value="1"/>
</dbReference>
<dbReference type="PANTHER" id="PTHR12110">
    <property type="entry name" value="HYDROXYPYRUVATE ISOMERASE"/>
    <property type="match status" value="1"/>
</dbReference>
<name>A0A0B1ZU54_9SPHN</name>
<dbReference type="AlphaFoldDB" id="A0A0B1ZU54"/>
<dbReference type="PANTHER" id="PTHR12110:SF48">
    <property type="entry name" value="BLL3656 PROTEIN"/>
    <property type="match status" value="1"/>
</dbReference>
<dbReference type="Pfam" id="PF01261">
    <property type="entry name" value="AP_endonuc_2"/>
    <property type="match status" value="1"/>
</dbReference>
<proteinExistence type="predicted"/>
<dbReference type="Gene3D" id="3.20.20.150">
    <property type="entry name" value="Divalent-metal-dependent TIM barrel enzymes"/>
    <property type="match status" value="1"/>
</dbReference>
<dbReference type="STRING" id="1348853.LK12_07845"/>
<dbReference type="InterPro" id="IPR013022">
    <property type="entry name" value="Xyl_isomerase-like_TIM-brl"/>
</dbReference>
<dbReference type="InterPro" id="IPR050312">
    <property type="entry name" value="IolE/XylAMocC-like"/>
</dbReference>
<dbReference type="EMBL" id="JTDI01000002">
    <property type="protein sequence ID" value="KHK92657.1"/>
    <property type="molecule type" value="Genomic_DNA"/>
</dbReference>
<feature type="domain" description="Xylose isomerase-like TIM barrel" evidence="1">
    <location>
        <begin position="20"/>
        <end position="257"/>
    </location>
</feature>
<keyword evidence="3" id="KW-1185">Reference proteome</keyword>
<accession>A0A0B1ZU54</accession>
<dbReference type="OrthoDB" id="9072761at2"/>
<gene>
    <name evidence="2" type="ORF">LK12_07845</name>
</gene>
<evidence type="ECO:0000313" key="3">
    <source>
        <dbReference type="Proteomes" id="UP000031057"/>
    </source>
</evidence>
<sequence>MRKFALHQITAIELPPDELIRLAAEVGCDRVCVFVRSPLVVSETSGREEHLFPTITVASVETVRQALDETGGSIMNIEYFPIEDGVDLETYRDALALGASLGAERIVTHMHETDPELGRKRLGLLCDMAAEFGLKVGLEFMGLSPGCNSIAMAQEIVADVARPNLGIAIDALHLARTGGTIRQVADLPPSMIAYAQLCDGEHLRTSNDYLPEAMDRMLPGTGVFPLRELVAALPDDTPYDVEVPGERLRESGVDAKQRAQWAVEACAKLFK</sequence>
<evidence type="ECO:0000313" key="2">
    <source>
        <dbReference type="EMBL" id="KHK92657.1"/>
    </source>
</evidence>
<evidence type="ECO:0000259" key="1">
    <source>
        <dbReference type="Pfam" id="PF01261"/>
    </source>
</evidence>
<dbReference type="InterPro" id="IPR036237">
    <property type="entry name" value="Xyl_isomerase-like_sf"/>
</dbReference>
<dbReference type="RefSeq" id="WP_039281371.1">
    <property type="nucleotide sequence ID" value="NZ_JTDI01000002.1"/>
</dbReference>
<protein>
    <recommendedName>
        <fullName evidence="1">Xylose isomerase-like TIM barrel domain-containing protein</fullName>
    </recommendedName>
</protein>
<reference evidence="2 3" key="1">
    <citation type="submission" date="2014-10" db="EMBL/GenBank/DDBJ databases">
        <title>Genome sequence of Novosphingobium malaysiense MUSC 273(T).</title>
        <authorList>
            <person name="Lee L.-H."/>
        </authorList>
    </citation>
    <scope>NUCLEOTIDE SEQUENCE [LARGE SCALE GENOMIC DNA]</scope>
    <source>
        <strain evidence="2 3">MUSC 273</strain>
    </source>
</reference>
<dbReference type="Proteomes" id="UP000031057">
    <property type="component" value="Unassembled WGS sequence"/>
</dbReference>
<organism evidence="2 3">
    <name type="scientific">Novosphingobium malaysiense</name>
    <dbReference type="NCBI Taxonomy" id="1348853"/>
    <lineage>
        <taxon>Bacteria</taxon>
        <taxon>Pseudomonadati</taxon>
        <taxon>Pseudomonadota</taxon>
        <taxon>Alphaproteobacteria</taxon>
        <taxon>Sphingomonadales</taxon>
        <taxon>Sphingomonadaceae</taxon>
        <taxon>Novosphingobium</taxon>
    </lineage>
</organism>
<comment type="caution">
    <text evidence="2">The sequence shown here is derived from an EMBL/GenBank/DDBJ whole genome shotgun (WGS) entry which is preliminary data.</text>
</comment>